<dbReference type="AlphaFoldDB" id="A0A5D2YT07"/>
<organism evidence="2 3">
    <name type="scientific">Gossypium mustelinum</name>
    <name type="common">Cotton</name>
    <name type="synonym">Gossypium caicoense</name>
    <dbReference type="NCBI Taxonomy" id="34275"/>
    <lineage>
        <taxon>Eukaryota</taxon>
        <taxon>Viridiplantae</taxon>
        <taxon>Streptophyta</taxon>
        <taxon>Embryophyta</taxon>
        <taxon>Tracheophyta</taxon>
        <taxon>Spermatophyta</taxon>
        <taxon>Magnoliopsida</taxon>
        <taxon>eudicotyledons</taxon>
        <taxon>Gunneridae</taxon>
        <taxon>Pentapetalae</taxon>
        <taxon>rosids</taxon>
        <taxon>malvids</taxon>
        <taxon>Malvales</taxon>
        <taxon>Malvaceae</taxon>
        <taxon>Malvoideae</taxon>
        <taxon>Gossypium</taxon>
    </lineage>
</organism>
<dbReference type="EMBL" id="CM017641">
    <property type="protein sequence ID" value="TYJ29039.1"/>
    <property type="molecule type" value="Genomic_DNA"/>
</dbReference>
<sequence length="105" mass="12042">MNGHFSTSQGGVWLILDRCLGSSAVTWTYGDIDCTGKVWPWTALYTYDMGATIKFMDSSVYRLGALFWLLLEINHHQFVFLCSFLATLLLNLWFLTLTVNYIKCD</sequence>
<reference evidence="2 3" key="1">
    <citation type="submission" date="2019-07" db="EMBL/GenBank/DDBJ databases">
        <title>WGS assembly of Gossypium mustelinum.</title>
        <authorList>
            <person name="Chen Z.J."/>
            <person name="Sreedasyam A."/>
            <person name="Ando A."/>
            <person name="Song Q."/>
            <person name="De L."/>
            <person name="Hulse-Kemp A."/>
            <person name="Ding M."/>
            <person name="Ye W."/>
            <person name="Kirkbride R."/>
            <person name="Jenkins J."/>
            <person name="Plott C."/>
            <person name="Lovell J."/>
            <person name="Lin Y.-M."/>
            <person name="Vaughn R."/>
            <person name="Liu B."/>
            <person name="Li W."/>
            <person name="Simpson S."/>
            <person name="Scheffler B."/>
            <person name="Saski C."/>
            <person name="Grover C."/>
            <person name="Hu G."/>
            <person name="Conover J."/>
            <person name="Carlson J."/>
            <person name="Shu S."/>
            <person name="Boston L."/>
            <person name="Williams M."/>
            <person name="Peterson D."/>
            <person name="Mcgee K."/>
            <person name="Jones D."/>
            <person name="Wendel J."/>
            <person name="Stelly D."/>
            <person name="Grimwood J."/>
            <person name="Schmutz J."/>
        </authorList>
    </citation>
    <scope>NUCLEOTIDE SEQUENCE [LARGE SCALE GENOMIC DNA]</scope>
    <source>
        <strain evidence="2">1408120.09</strain>
    </source>
</reference>
<protein>
    <submittedName>
        <fullName evidence="2">Uncharacterized protein</fullName>
    </submittedName>
</protein>
<evidence type="ECO:0000256" key="1">
    <source>
        <dbReference type="SAM" id="Phobius"/>
    </source>
</evidence>
<name>A0A5D2YT07_GOSMU</name>
<keyword evidence="1" id="KW-1133">Transmembrane helix</keyword>
<keyword evidence="3" id="KW-1185">Reference proteome</keyword>
<feature type="transmembrane region" description="Helical" evidence="1">
    <location>
        <begin position="78"/>
        <end position="102"/>
    </location>
</feature>
<gene>
    <name evidence="2" type="ORF">E1A91_A06G042500v1</name>
</gene>
<accession>A0A5D2YT07</accession>
<keyword evidence="1" id="KW-0472">Membrane</keyword>
<keyword evidence="1" id="KW-0812">Transmembrane</keyword>
<proteinExistence type="predicted"/>
<dbReference type="Proteomes" id="UP000323597">
    <property type="component" value="Chromosome A06"/>
</dbReference>
<evidence type="ECO:0000313" key="3">
    <source>
        <dbReference type="Proteomes" id="UP000323597"/>
    </source>
</evidence>
<evidence type="ECO:0000313" key="2">
    <source>
        <dbReference type="EMBL" id="TYJ29039.1"/>
    </source>
</evidence>